<comment type="catalytic activity">
    <reaction evidence="1 10">
        <text>2 ATP = 3',3'-c-di-AMP + 2 diphosphate</text>
        <dbReference type="Rhea" id="RHEA:35655"/>
        <dbReference type="ChEBI" id="CHEBI:30616"/>
        <dbReference type="ChEBI" id="CHEBI:33019"/>
        <dbReference type="ChEBI" id="CHEBI:71500"/>
        <dbReference type="EC" id="2.7.7.85"/>
    </reaction>
</comment>
<accession>A0A6J4KHN0</accession>
<dbReference type="InterPro" id="IPR014046">
    <property type="entry name" value="C-di-AMP_synthase"/>
</dbReference>
<comment type="caution">
    <text evidence="10">Lacks conserved residue(s) required for the propagation of feature annotation.</text>
</comment>
<evidence type="ECO:0000256" key="10">
    <source>
        <dbReference type="HAMAP-Rule" id="MF_01499"/>
    </source>
</evidence>
<dbReference type="FunFam" id="3.40.1700.10:FF:000002">
    <property type="entry name" value="Diadenylate cyclase"/>
    <property type="match status" value="1"/>
</dbReference>
<keyword evidence="2 10" id="KW-1003">Cell membrane</keyword>
<dbReference type="PROSITE" id="PS51794">
    <property type="entry name" value="DAC"/>
    <property type="match status" value="1"/>
</dbReference>
<name>A0A6J4KHN0_9BACT</name>
<dbReference type="InterPro" id="IPR003390">
    <property type="entry name" value="DNA_integrity_scan_DisA_N"/>
</dbReference>
<dbReference type="EMBL" id="CADCTW010000048">
    <property type="protein sequence ID" value="CAA9306419.1"/>
    <property type="molecule type" value="Genomic_DNA"/>
</dbReference>
<evidence type="ECO:0000259" key="11">
    <source>
        <dbReference type="PROSITE" id="PS51794"/>
    </source>
</evidence>
<dbReference type="InterPro" id="IPR050338">
    <property type="entry name" value="DisA"/>
</dbReference>
<evidence type="ECO:0000256" key="4">
    <source>
        <dbReference type="ARBA" id="ARBA00022692"/>
    </source>
</evidence>
<dbReference type="GO" id="GO:0005524">
    <property type="term" value="F:ATP binding"/>
    <property type="evidence" value="ECO:0007669"/>
    <property type="project" value="UniProtKB-UniRule"/>
</dbReference>
<dbReference type="PANTHER" id="PTHR34185:SF1">
    <property type="entry name" value="DIADENYLATE CYCLASE"/>
    <property type="match status" value="1"/>
</dbReference>
<dbReference type="EC" id="2.7.7.85" evidence="10"/>
<dbReference type="AlphaFoldDB" id="A0A6J4KHN0"/>
<sequence>MNVFSNRFGFLAPGWTDLLEIAIVAVLCYRILVLLAGTRAIQMLLGLSSLVALYGVARLIHLQLIEYLLETFFRFGVIAALIVFQPELRSALAHLGQNRLFRGFSRLEGNQVAEEIAEACEELSRNKTGAIIAVERGVGLGEYVETGTPLHARVSSALLQNIFTPYSLLHDGAAIVRGDEIVAAGSILPLTQSPVSDRSLGTRHRAALGLSEETDALVVVVSEETGLISLAHRGRLERGFTPDQLRDLLRGEVPATA</sequence>
<evidence type="ECO:0000256" key="5">
    <source>
        <dbReference type="ARBA" id="ARBA00022695"/>
    </source>
</evidence>
<dbReference type="GO" id="GO:0106408">
    <property type="term" value="F:diadenylate cyclase activity"/>
    <property type="evidence" value="ECO:0007669"/>
    <property type="project" value="UniProtKB-EC"/>
</dbReference>
<dbReference type="PANTHER" id="PTHR34185">
    <property type="entry name" value="DIADENYLATE CYCLASE"/>
    <property type="match status" value="1"/>
</dbReference>
<keyword evidence="6 10" id="KW-0547">Nucleotide-binding</keyword>
<evidence type="ECO:0000256" key="2">
    <source>
        <dbReference type="ARBA" id="ARBA00022475"/>
    </source>
</evidence>
<evidence type="ECO:0000256" key="6">
    <source>
        <dbReference type="ARBA" id="ARBA00022741"/>
    </source>
</evidence>
<comment type="subunit">
    <text evidence="10">Probably a homodimer.</text>
</comment>
<keyword evidence="7 10" id="KW-0067">ATP-binding</keyword>
<dbReference type="NCBIfam" id="TIGR00159">
    <property type="entry name" value="diadenylate cyclase CdaA"/>
    <property type="match status" value="1"/>
</dbReference>
<feature type="transmembrane region" description="Helical" evidence="10">
    <location>
        <begin position="18"/>
        <end position="36"/>
    </location>
</feature>
<evidence type="ECO:0000256" key="7">
    <source>
        <dbReference type="ARBA" id="ARBA00022840"/>
    </source>
</evidence>
<keyword evidence="5 10" id="KW-0548">Nucleotidyltransferase</keyword>
<dbReference type="Pfam" id="PF19293">
    <property type="entry name" value="CdaA_N"/>
    <property type="match status" value="1"/>
</dbReference>
<gene>
    <name evidence="10" type="primary">dacA</name>
    <name evidence="12" type="ORF">AVDCRST_MAG68-854</name>
</gene>
<keyword evidence="9 10" id="KW-0472">Membrane</keyword>
<evidence type="ECO:0000313" key="12">
    <source>
        <dbReference type="EMBL" id="CAA9306419.1"/>
    </source>
</evidence>
<dbReference type="InterPro" id="IPR036888">
    <property type="entry name" value="DNA_integrity_DisA_N_sf"/>
</dbReference>
<evidence type="ECO:0000256" key="8">
    <source>
        <dbReference type="ARBA" id="ARBA00022989"/>
    </source>
</evidence>
<comment type="similarity">
    <text evidence="10">Belongs to the adenylate cyclase family. DacA/CdaA subfamily.</text>
</comment>
<dbReference type="PIRSF" id="PIRSF004793">
    <property type="entry name" value="UCP004793"/>
    <property type="match status" value="1"/>
</dbReference>
<dbReference type="Gene3D" id="3.40.1700.10">
    <property type="entry name" value="DNA integrity scanning protein, DisA, N-terminal domain"/>
    <property type="match status" value="1"/>
</dbReference>
<keyword evidence="8 10" id="KW-1133">Transmembrane helix</keyword>
<feature type="transmembrane region" description="Helical" evidence="10">
    <location>
        <begin position="43"/>
        <end position="61"/>
    </location>
</feature>
<evidence type="ECO:0000256" key="9">
    <source>
        <dbReference type="ARBA" id="ARBA00023136"/>
    </source>
</evidence>
<proteinExistence type="inferred from homology"/>
<dbReference type="InterPro" id="IPR034701">
    <property type="entry name" value="CdaA"/>
</dbReference>
<evidence type="ECO:0000256" key="1">
    <source>
        <dbReference type="ARBA" id="ARBA00000877"/>
    </source>
</evidence>
<reference evidence="12" key="1">
    <citation type="submission" date="2020-02" db="EMBL/GenBank/DDBJ databases">
        <authorList>
            <person name="Meier V. D."/>
        </authorList>
    </citation>
    <scope>NUCLEOTIDE SEQUENCE</scope>
    <source>
        <strain evidence="12">AVDCRST_MAG68</strain>
    </source>
</reference>
<dbReference type="Pfam" id="PF02457">
    <property type="entry name" value="DAC"/>
    <property type="match status" value="1"/>
</dbReference>
<keyword evidence="4 10" id="KW-0812">Transmembrane</keyword>
<dbReference type="HAMAP" id="MF_01499">
    <property type="entry name" value="DacA"/>
    <property type="match status" value="1"/>
</dbReference>
<keyword evidence="3 10" id="KW-0808">Transferase</keyword>
<evidence type="ECO:0000256" key="3">
    <source>
        <dbReference type="ARBA" id="ARBA00022679"/>
    </source>
</evidence>
<organism evidence="12">
    <name type="scientific">uncultured Gemmatimonadota bacterium</name>
    <dbReference type="NCBI Taxonomy" id="203437"/>
    <lineage>
        <taxon>Bacteria</taxon>
        <taxon>Pseudomonadati</taxon>
        <taxon>Gemmatimonadota</taxon>
        <taxon>environmental samples</taxon>
    </lineage>
</organism>
<dbReference type="SUPFAM" id="SSF143597">
    <property type="entry name" value="YojJ-like"/>
    <property type="match status" value="1"/>
</dbReference>
<feature type="domain" description="DAC" evidence="11">
    <location>
        <begin position="85"/>
        <end position="242"/>
    </location>
</feature>
<protein>
    <recommendedName>
        <fullName evidence="10">Diadenylate cyclase</fullName>
        <shortName evidence="10">DAC</shortName>
        <ecNumber evidence="10">2.7.7.85</ecNumber>
    </recommendedName>
    <alternativeName>
        <fullName evidence="10">Cyclic-di-AMP synthase</fullName>
        <shortName evidence="10">c-di-AMP synthase</shortName>
    </alternativeName>
</protein>
<comment type="function">
    <text evidence="10">Catalyzes the condensation of 2 ATP molecules into cyclic di-AMP (c-di-AMP), a second messenger used to regulate differing processes in different bacteria.</text>
</comment>
<dbReference type="GO" id="GO:0004016">
    <property type="term" value="F:adenylate cyclase activity"/>
    <property type="evidence" value="ECO:0007669"/>
    <property type="project" value="UniProtKB-UniRule"/>
</dbReference>
<dbReference type="InterPro" id="IPR045585">
    <property type="entry name" value="CdaA_N"/>
</dbReference>
<dbReference type="GO" id="GO:0006171">
    <property type="term" value="P:cAMP biosynthetic process"/>
    <property type="evidence" value="ECO:0007669"/>
    <property type="project" value="InterPro"/>
</dbReference>